<evidence type="ECO:0000259" key="7">
    <source>
        <dbReference type="PROSITE" id="PS51387"/>
    </source>
</evidence>
<keyword evidence="3" id="KW-0285">Flavoprotein</keyword>
<name>A0A2P6TTC3_CHLSO</name>
<dbReference type="InterPro" id="IPR012951">
    <property type="entry name" value="BBE"/>
</dbReference>
<evidence type="ECO:0000256" key="6">
    <source>
        <dbReference type="SAM" id="SignalP"/>
    </source>
</evidence>
<dbReference type="SUPFAM" id="SSF56176">
    <property type="entry name" value="FAD-binding/transporter-associated domain-like"/>
    <property type="match status" value="1"/>
</dbReference>
<dbReference type="InterPro" id="IPR050416">
    <property type="entry name" value="FAD-linked_Oxidoreductase"/>
</dbReference>
<evidence type="ECO:0000256" key="1">
    <source>
        <dbReference type="ARBA" id="ARBA00001974"/>
    </source>
</evidence>
<dbReference type="GO" id="GO:0071949">
    <property type="term" value="F:FAD binding"/>
    <property type="evidence" value="ECO:0007669"/>
    <property type="project" value="InterPro"/>
</dbReference>
<evidence type="ECO:0000256" key="5">
    <source>
        <dbReference type="ARBA" id="ARBA00023002"/>
    </source>
</evidence>
<protein>
    <submittedName>
        <fullName evidence="8">FAD-binding isoform B</fullName>
    </submittedName>
</protein>
<dbReference type="InterPro" id="IPR006094">
    <property type="entry name" value="Oxid_FAD_bind_N"/>
</dbReference>
<comment type="cofactor">
    <cofactor evidence="1">
        <name>FAD</name>
        <dbReference type="ChEBI" id="CHEBI:57692"/>
    </cofactor>
</comment>
<feature type="domain" description="FAD-binding PCMH-type" evidence="7">
    <location>
        <begin position="72"/>
        <end position="246"/>
    </location>
</feature>
<dbReference type="AlphaFoldDB" id="A0A2P6TTC3"/>
<accession>A0A2P6TTC3</accession>
<dbReference type="PANTHER" id="PTHR42973:SF39">
    <property type="entry name" value="FAD-BINDING PCMH-TYPE DOMAIN-CONTAINING PROTEIN"/>
    <property type="match status" value="1"/>
</dbReference>
<comment type="caution">
    <text evidence="8">The sequence shown here is derived from an EMBL/GenBank/DDBJ whole genome shotgun (WGS) entry which is preliminary data.</text>
</comment>
<organism evidence="8 9">
    <name type="scientific">Chlorella sorokiniana</name>
    <name type="common">Freshwater green alga</name>
    <dbReference type="NCBI Taxonomy" id="3076"/>
    <lineage>
        <taxon>Eukaryota</taxon>
        <taxon>Viridiplantae</taxon>
        <taxon>Chlorophyta</taxon>
        <taxon>core chlorophytes</taxon>
        <taxon>Trebouxiophyceae</taxon>
        <taxon>Chlorellales</taxon>
        <taxon>Chlorellaceae</taxon>
        <taxon>Chlorella clade</taxon>
        <taxon>Chlorella</taxon>
    </lineage>
</organism>
<reference evidence="8 9" key="1">
    <citation type="journal article" date="2018" name="Plant J.">
        <title>Genome sequences of Chlorella sorokiniana UTEX 1602 and Micractinium conductrix SAG 241.80: implications to maltose excretion by a green alga.</title>
        <authorList>
            <person name="Arriola M.B."/>
            <person name="Velmurugan N."/>
            <person name="Zhang Y."/>
            <person name="Plunkett M.H."/>
            <person name="Hondzo H."/>
            <person name="Barney B.M."/>
        </authorList>
    </citation>
    <scope>NUCLEOTIDE SEQUENCE [LARGE SCALE GENOMIC DNA]</scope>
    <source>
        <strain evidence="9">UTEX 1602</strain>
    </source>
</reference>
<dbReference type="PROSITE" id="PS51387">
    <property type="entry name" value="FAD_PCMH"/>
    <property type="match status" value="1"/>
</dbReference>
<gene>
    <name evidence="8" type="ORF">C2E21_4352</name>
</gene>
<feature type="chain" id="PRO_5015202082" evidence="6">
    <location>
        <begin position="24"/>
        <end position="589"/>
    </location>
</feature>
<evidence type="ECO:0000256" key="3">
    <source>
        <dbReference type="ARBA" id="ARBA00022630"/>
    </source>
</evidence>
<keyword evidence="6" id="KW-0732">Signal</keyword>
<dbReference type="OrthoDB" id="525608at2759"/>
<dbReference type="InterPro" id="IPR016166">
    <property type="entry name" value="FAD-bd_PCMH"/>
</dbReference>
<keyword evidence="9" id="KW-1185">Reference proteome</keyword>
<evidence type="ECO:0000313" key="8">
    <source>
        <dbReference type="EMBL" id="PRW57318.1"/>
    </source>
</evidence>
<dbReference type="InterPro" id="IPR016169">
    <property type="entry name" value="FAD-bd_PCMH_sub2"/>
</dbReference>
<dbReference type="GO" id="GO:0016491">
    <property type="term" value="F:oxidoreductase activity"/>
    <property type="evidence" value="ECO:0007669"/>
    <property type="project" value="UniProtKB-KW"/>
</dbReference>
<evidence type="ECO:0000256" key="2">
    <source>
        <dbReference type="ARBA" id="ARBA00005466"/>
    </source>
</evidence>
<dbReference type="Gene3D" id="3.40.462.20">
    <property type="match status" value="1"/>
</dbReference>
<dbReference type="STRING" id="3076.A0A2P6TTC3"/>
<proteinExistence type="inferred from homology"/>
<keyword evidence="5" id="KW-0560">Oxidoreductase</keyword>
<dbReference type="PANTHER" id="PTHR42973">
    <property type="entry name" value="BINDING OXIDOREDUCTASE, PUTATIVE (AFU_ORTHOLOGUE AFUA_1G17690)-RELATED"/>
    <property type="match status" value="1"/>
</dbReference>
<sequence length="589" mass="62010">MAALLRLWPVLALCLIAAAAAQAADACGPDCSSIYFPELFRACILNVSSSTLFPDTDYEAWNDARRVFNARTLRSPAAVFYANSTEDVAAAVKCAHAWGVGVTPAAGRQGFQGGAVQDGFLVIDVTGMTQTSLSPDNKTFTVGAGNSNAMTMHALHEAAGPGVGITTGVCSFVGTAGFNLGGGFGFLGRCLGLGCDNVVGLEMVLADGSIVQVDKDREPDLLWASCGGGGGTLGIVTKFTYRLTPLPNGGRFHSAGCLIRGVPLTAPQIDYARGVDNTVSRFMAFQKALPSLDNRFGLFYGIGQAKFTLFGLFLGEPSEALQLLRAAGLLEGLDPDRKVGPGESETAGEQPIGLVLKGWPSYLDWATLMNTPVWIMNAPWGAPSNFTLTPENIVYVKAAQSGEIRIIGGPDYNAWFFSQSRLSGILPEEAVKEIVQYGADVGAACLESKGADVGCLMAIGGHVLGGAYHDRPADATAFPHHDAYLAVDGTIAVPPAIRELIPPEANQLLARPSQLLNGLLSIMKKYDLNAAYANYQPDALSNYEEAYWAGNAPRLAAIKTKYDPLGLFSKPGTMQCLVAAGGPNLCNVL</sequence>
<keyword evidence="4" id="KW-0274">FAD</keyword>
<dbReference type="Pfam" id="PF08031">
    <property type="entry name" value="BBE"/>
    <property type="match status" value="1"/>
</dbReference>
<dbReference type="Pfam" id="PF01565">
    <property type="entry name" value="FAD_binding_4"/>
    <property type="match status" value="1"/>
</dbReference>
<dbReference type="EMBL" id="LHPG02000007">
    <property type="protein sequence ID" value="PRW57318.1"/>
    <property type="molecule type" value="Genomic_DNA"/>
</dbReference>
<dbReference type="Proteomes" id="UP000239899">
    <property type="component" value="Unassembled WGS sequence"/>
</dbReference>
<evidence type="ECO:0000256" key="4">
    <source>
        <dbReference type="ARBA" id="ARBA00022827"/>
    </source>
</evidence>
<feature type="signal peptide" evidence="6">
    <location>
        <begin position="1"/>
        <end position="23"/>
    </location>
</feature>
<comment type="similarity">
    <text evidence="2">Belongs to the oxygen-dependent FAD-linked oxidoreductase family.</text>
</comment>
<evidence type="ECO:0000313" key="9">
    <source>
        <dbReference type="Proteomes" id="UP000239899"/>
    </source>
</evidence>
<dbReference type="InterPro" id="IPR036318">
    <property type="entry name" value="FAD-bd_PCMH-like_sf"/>
</dbReference>
<dbReference type="Gene3D" id="3.30.465.10">
    <property type="match status" value="2"/>
</dbReference>